<proteinExistence type="predicted"/>
<evidence type="ECO:0000256" key="1">
    <source>
        <dbReference type="ARBA" id="ARBA00023054"/>
    </source>
</evidence>
<dbReference type="GeneID" id="107123652"/>
<name>A0ABM1L8Y2_GEKJA</name>
<feature type="domain" description="Translin-associated factor X-interacting protein 1 N-terminal" evidence="4">
    <location>
        <begin position="30"/>
        <end position="143"/>
    </location>
</feature>
<protein>
    <recommendedName>
        <fullName evidence="2">Clathrin heavy chain linker domain-containing protein 1</fullName>
    </recommendedName>
</protein>
<keyword evidence="1 3" id="KW-0175">Coiled coil</keyword>
<gene>
    <name evidence="6" type="primary">CLHC1</name>
</gene>
<dbReference type="RefSeq" id="XP_015282419.1">
    <property type="nucleotide sequence ID" value="XM_015426933.1"/>
</dbReference>
<evidence type="ECO:0000256" key="3">
    <source>
        <dbReference type="SAM" id="Coils"/>
    </source>
</evidence>
<dbReference type="PANTHER" id="PTHR10292">
    <property type="entry name" value="CLATHRIN HEAVY CHAIN RELATED"/>
    <property type="match status" value="1"/>
</dbReference>
<sequence length="591" mass="67347">MSSAGIGVSRHSVLPPIIPESEKEFLESIQRYIISEIEKVGCTEEGPAEEYYVIYRNVFEMIIEHVKAYKNILTTIKQEYDAFIETIKKGQRTAFYLHGKLKVLACEPTTLMYYKKRITQLEEKIKKIESNSVRTENLIQKIRNFRTASAAETPPQGKKLNPSKAIPGLSHKDSFNMNALTKHLAHLQKRIQELKEAVFTKYVPVENMAIIEEKLHHALSQRDKSEEENEKLKFCYYRITQFANAVNFWENTDKSVETLKQIIDQIKEHEEKIGKGPVVSSSSCIFERDPTQAKEAADLIEYLERFNELFSRGQYESAAIFAANCPRGILRNEETMEKFKAIGSIKGKMLPLLMYCEALVSTSTAVKYPLPANLTTEAIKCALAEKRLDLVMYWITQQKLSFNEETGDAIYAYGEENTHNASKCLALAQIAYSRCGAHKKAALCLCKQGQISGAMDYIHQLQYFHTDDYIYLIQKCPSTQLIRYLTQGWNGKPPALSLGATVLFLSNMEQKLCCIRLLEDIAKEGRDVLEQMIVNDSQCSVEEWKGIAEICFRHRKIKLGKLLISILTSQEGVVELPPDDDGAKLMEHVFL</sequence>
<dbReference type="Gene3D" id="1.25.40.30">
    <property type="match status" value="1"/>
</dbReference>
<organism evidence="5 6">
    <name type="scientific">Gekko japonicus</name>
    <name type="common">Schlegel's Japanese gecko</name>
    <dbReference type="NCBI Taxonomy" id="146911"/>
    <lineage>
        <taxon>Eukaryota</taxon>
        <taxon>Metazoa</taxon>
        <taxon>Chordata</taxon>
        <taxon>Craniata</taxon>
        <taxon>Vertebrata</taxon>
        <taxon>Euteleostomi</taxon>
        <taxon>Lepidosauria</taxon>
        <taxon>Squamata</taxon>
        <taxon>Bifurcata</taxon>
        <taxon>Gekkota</taxon>
        <taxon>Gekkonidae</taxon>
        <taxon>Gekkoninae</taxon>
        <taxon>Gekko</taxon>
    </lineage>
</organism>
<dbReference type="InterPro" id="IPR017212">
    <property type="entry name" value="CLHC1"/>
</dbReference>
<dbReference type="SUPFAM" id="SSF48371">
    <property type="entry name" value="ARM repeat"/>
    <property type="match status" value="1"/>
</dbReference>
<evidence type="ECO:0000313" key="5">
    <source>
        <dbReference type="Proteomes" id="UP000694871"/>
    </source>
</evidence>
<reference evidence="6" key="1">
    <citation type="submission" date="2025-08" db="UniProtKB">
        <authorList>
            <consortium name="RefSeq"/>
        </authorList>
    </citation>
    <scope>IDENTIFICATION</scope>
</reference>
<dbReference type="Proteomes" id="UP000694871">
    <property type="component" value="Unplaced"/>
</dbReference>
<dbReference type="Pfam" id="PF15739">
    <property type="entry name" value="TSNAXIP1_N"/>
    <property type="match status" value="1"/>
</dbReference>
<dbReference type="InterPro" id="IPR012331">
    <property type="entry name" value="Clathrin_H-chain_linker"/>
</dbReference>
<dbReference type="InterPro" id="IPR016024">
    <property type="entry name" value="ARM-type_fold"/>
</dbReference>
<feature type="coiled-coil region" evidence="3">
    <location>
        <begin position="177"/>
        <end position="228"/>
    </location>
</feature>
<dbReference type="PIRSF" id="PIRSF037469">
    <property type="entry name" value="Clathrin_H-chain-rel"/>
    <property type="match status" value="1"/>
</dbReference>
<dbReference type="InterPro" id="IPR032755">
    <property type="entry name" value="TSNAXIP1_N"/>
</dbReference>
<dbReference type="SUPFAM" id="SSF58100">
    <property type="entry name" value="Bacterial hemolysins"/>
    <property type="match status" value="1"/>
</dbReference>
<evidence type="ECO:0000256" key="2">
    <source>
        <dbReference type="PIRNR" id="PIRNR037469"/>
    </source>
</evidence>
<accession>A0ABM1L8Y2</accession>
<keyword evidence="5" id="KW-1185">Reference proteome</keyword>
<dbReference type="Pfam" id="PF13838">
    <property type="entry name" value="Clathrin_H_link"/>
    <property type="match status" value="1"/>
</dbReference>
<evidence type="ECO:0000259" key="4">
    <source>
        <dbReference type="Pfam" id="PF15739"/>
    </source>
</evidence>
<evidence type="ECO:0000313" key="6">
    <source>
        <dbReference type="RefSeq" id="XP_015282419.1"/>
    </source>
</evidence>
<feature type="coiled-coil region" evidence="3">
    <location>
        <begin position="111"/>
        <end position="138"/>
    </location>
</feature>
<dbReference type="PANTHER" id="PTHR10292:SF11">
    <property type="entry name" value="CLATHRIN HEAVY CHAIN LINKER DOMAIN-CONTAINING PROTEIN 1"/>
    <property type="match status" value="1"/>
</dbReference>